<dbReference type="InterPro" id="IPR010930">
    <property type="entry name" value="Flg_bb/hook_C_dom"/>
</dbReference>
<reference evidence="7 8" key="1">
    <citation type="submission" date="2018-06" db="EMBL/GenBank/DDBJ databases">
        <title>Genomic Encyclopedia of Archaeal and Bacterial Type Strains, Phase II (KMG-II): from individual species to whole genera.</title>
        <authorList>
            <person name="Goeker M."/>
        </authorList>
    </citation>
    <scope>NUCLEOTIDE SEQUENCE [LARGE SCALE GENOMIC DNA]</scope>
    <source>
        <strain evidence="7 8">DSM 22011</strain>
    </source>
</reference>
<proteinExistence type="inferred from homology"/>
<evidence type="ECO:0000313" key="8">
    <source>
        <dbReference type="Proteomes" id="UP000249165"/>
    </source>
</evidence>
<dbReference type="EMBL" id="QLMG01000063">
    <property type="protein sequence ID" value="RAK09891.1"/>
    <property type="molecule type" value="Genomic_DNA"/>
</dbReference>
<dbReference type="RefSeq" id="WP_111551232.1">
    <property type="nucleotide sequence ID" value="NZ_LIQE01000110.1"/>
</dbReference>
<evidence type="ECO:0000256" key="1">
    <source>
        <dbReference type="ARBA" id="ARBA00004117"/>
    </source>
</evidence>
<evidence type="ECO:0000259" key="5">
    <source>
        <dbReference type="Pfam" id="PF06429"/>
    </source>
</evidence>
<organism evidence="7 8">
    <name type="scientific">Salipiger aestuarii</name>
    <dbReference type="NCBI Taxonomy" id="568098"/>
    <lineage>
        <taxon>Bacteria</taxon>
        <taxon>Pseudomonadati</taxon>
        <taxon>Pseudomonadota</taxon>
        <taxon>Alphaproteobacteria</taxon>
        <taxon>Rhodobacterales</taxon>
        <taxon>Roseobacteraceae</taxon>
        <taxon>Salipiger</taxon>
    </lineage>
</organism>
<comment type="subunit">
    <text evidence="4">The basal body constitutes a major portion of the flagellar organelle and consists of five rings (E,L,P,S, and M) mounted on a central rod. The rod consists of about 26 subunits of FlgG in the distal portion, and FlgB, FlgC and FlgF are thought to build up the proximal portion of the rod with about 6 subunits each.</text>
</comment>
<evidence type="ECO:0000259" key="6">
    <source>
        <dbReference type="Pfam" id="PF22692"/>
    </source>
</evidence>
<dbReference type="InterPro" id="IPR020013">
    <property type="entry name" value="Flagellar_FlgE/F/G"/>
</dbReference>
<comment type="similarity">
    <text evidence="2 4">Belongs to the flagella basal body rod proteins family.</text>
</comment>
<keyword evidence="7" id="KW-0966">Cell projection</keyword>
<dbReference type="NCBIfam" id="NF009332">
    <property type="entry name" value="PRK12690.1"/>
    <property type="match status" value="1"/>
</dbReference>
<evidence type="ECO:0000256" key="4">
    <source>
        <dbReference type="RuleBase" id="RU362116"/>
    </source>
</evidence>
<dbReference type="Proteomes" id="UP000249165">
    <property type="component" value="Unassembled WGS sequence"/>
</dbReference>
<dbReference type="SUPFAM" id="SSF117143">
    <property type="entry name" value="Flagellar hook protein flgE"/>
    <property type="match status" value="1"/>
</dbReference>
<dbReference type="InterPro" id="IPR037925">
    <property type="entry name" value="FlgE/F/G-like"/>
</dbReference>
<keyword evidence="3 4" id="KW-0975">Bacterial flagellum</keyword>
<feature type="domain" description="Flagellar basal-body/hook protein C-terminal" evidence="5">
    <location>
        <begin position="190"/>
        <end position="233"/>
    </location>
</feature>
<evidence type="ECO:0000256" key="3">
    <source>
        <dbReference type="ARBA" id="ARBA00023143"/>
    </source>
</evidence>
<dbReference type="NCBIfam" id="TIGR03506">
    <property type="entry name" value="FlgEFG_subfam"/>
    <property type="match status" value="1"/>
</dbReference>
<keyword evidence="7" id="KW-0282">Flagellum</keyword>
<dbReference type="NCBIfam" id="TIGR02490">
    <property type="entry name" value="flgF"/>
    <property type="match status" value="1"/>
</dbReference>
<keyword evidence="7" id="KW-0969">Cilium</keyword>
<protein>
    <recommendedName>
        <fullName evidence="4">Flagellar basal-body rod protein FlgF</fullName>
    </recommendedName>
</protein>
<gene>
    <name evidence="7" type="ORF">ATI53_10636</name>
</gene>
<comment type="subcellular location">
    <subcellularLocation>
        <location evidence="1 4">Bacterial flagellum basal body</location>
    </subcellularLocation>
</comment>
<evidence type="ECO:0000313" key="7">
    <source>
        <dbReference type="EMBL" id="RAK09891.1"/>
    </source>
</evidence>
<dbReference type="PANTHER" id="PTHR30435">
    <property type="entry name" value="FLAGELLAR PROTEIN"/>
    <property type="match status" value="1"/>
</dbReference>
<dbReference type="InterPro" id="IPR053967">
    <property type="entry name" value="LlgE_F_G-like_D1"/>
</dbReference>
<dbReference type="OrthoDB" id="9804559at2"/>
<accession>A0A327XNW1</accession>
<comment type="caution">
    <text evidence="7">The sequence shown here is derived from an EMBL/GenBank/DDBJ whole genome shotgun (WGS) entry which is preliminary data.</text>
</comment>
<feature type="domain" description="Flagellar hook protein FlgE/F/G-like D1" evidence="6">
    <location>
        <begin position="82"/>
        <end position="147"/>
    </location>
</feature>
<dbReference type="Pfam" id="PF22692">
    <property type="entry name" value="LlgE_F_G_D1"/>
    <property type="match status" value="1"/>
</dbReference>
<evidence type="ECO:0000256" key="2">
    <source>
        <dbReference type="ARBA" id="ARBA00009677"/>
    </source>
</evidence>
<name>A0A327XNW1_9RHOB</name>
<keyword evidence="8" id="KW-1185">Reference proteome</keyword>
<dbReference type="GO" id="GO:0030694">
    <property type="term" value="C:bacterial-type flagellum basal body, rod"/>
    <property type="evidence" value="ECO:0007669"/>
    <property type="project" value="UniProtKB-UniRule"/>
</dbReference>
<dbReference type="InterPro" id="IPR012836">
    <property type="entry name" value="FlgF"/>
</dbReference>
<dbReference type="Pfam" id="PF06429">
    <property type="entry name" value="Flg_bbr_C"/>
    <property type="match status" value="1"/>
</dbReference>
<dbReference type="AlphaFoldDB" id="A0A327XNW1"/>
<dbReference type="GO" id="GO:0071978">
    <property type="term" value="P:bacterial-type flagellum-dependent swarming motility"/>
    <property type="evidence" value="ECO:0007669"/>
    <property type="project" value="TreeGrafter"/>
</dbReference>
<dbReference type="PANTHER" id="PTHR30435:SF19">
    <property type="entry name" value="FLAGELLAR BASAL-BODY ROD PROTEIN FLGG"/>
    <property type="match status" value="1"/>
</dbReference>
<sequence length="238" mass="25546">MGLSDYTTLSRQRGLTREMQLIANNIANSATTGYRQQGVMFSEYVQRTDEPGGSVSMSLGEVKNTSFAQGTLTRTGSQYDFAIEGDGFFLVQAPGGERLTRAGAFVVGPEGDMMTPDGYAVLDSGGAPVFVPPNATDLAVGQDGTLSSDGQPIGQLGVVQPVNPAAMAREGGVLFRADEGYEPVENPRVMQGFVESSNVDSILQVARMIEVQRAYEMGQNFLQREDERVRAAIKAFVK</sequence>